<dbReference type="OrthoDB" id="337486at2759"/>
<dbReference type="Pfam" id="PF04081">
    <property type="entry name" value="DNA_pol_delta_4"/>
    <property type="match status" value="1"/>
</dbReference>
<dbReference type="GO" id="GO:0043625">
    <property type="term" value="C:delta DNA polymerase complex"/>
    <property type="evidence" value="ECO:0007669"/>
    <property type="project" value="TreeGrafter"/>
</dbReference>
<protein>
    <recommendedName>
        <fullName evidence="5">DNA polymerase delta subunit 4</fullName>
    </recommendedName>
</protein>
<reference evidence="2" key="1">
    <citation type="submission" date="2021-01" db="EMBL/GenBank/DDBJ databases">
        <title>Adiantum capillus-veneris genome.</title>
        <authorList>
            <person name="Fang Y."/>
            <person name="Liao Q."/>
        </authorList>
    </citation>
    <scope>NUCLEOTIDE SEQUENCE</scope>
    <source>
        <strain evidence="2">H3</strain>
        <tissue evidence="2">Leaf</tissue>
    </source>
</reference>
<dbReference type="EMBL" id="JABFUD020000025">
    <property type="protein sequence ID" value="KAI5059769.1"/>
    <property type="molecule type" value="Genomic_DNA"/>
</dbReference>
<evidence type="ECO:0000313" key="2">
    <source>
        <dbReference type="EMBL" id="KAI5059306.1"/>
    </source>
</evidence>
<proteinExistence type="predicted"/>
<dbReference type="GO" id="GO:0003887">
    <property type="term" value="F:DNA-directed DNA polymerase activity"/>
    <property type="evidence" value="ECO:0007669"/>
    <property type="project" value="TreeGrafter"/>
</dbReference>
<evidence type="ECO:0000313" key="4">
    <source>
        <dbReference type="Proteomes" id="UP000886520"/>
    </source>
</evidence>
<dbReference type="PANTHER" id="PTHR14303:SF0">
    <property type="entry name" value="DNA POLYMERASE DELTA SUBUNIT 4"/>
    <property type="match status" value="1"/>
</dbReference>
<feature type="compositionally biased region" description="Basic and acidic residues" evidence="1">
    <location>
        <begin position="18"/>
        <end position="32"/>
    </location>
</feature>
<dbReference type="AlphaFoldDB" id="A0A9D4Z4A8"/>
<dbReference type="InterPro" id="IPR007218">
    <property type="entry name" value="DNA_pol_delta_4"/>
</dbReference>
<dbReference type="PANTHER" id="PTHR14303">
    <property type="entry name" value="DNA POLYMERASE DELTA SUBUNIT 4"/>
    <property type="match status" value="1"/>
</dbReference>
<comment type="caution">
    <text evidence="2">The sequence shown here is derived from an EMBL/GenBank/DDBJ whole genome shotgun (WGS) entry which is preliminary data.</text>
</comment>
<evidence type="ECO:0008006" key="5">
    <source>
        <dbReference type="Google" id="ProtNLM"/>
    </source>
</evidence>
<keyword evidence="4" id="KW-1185">Reference proteome</keyword>
<sequence length="129" mass="14383">MASIKSSLSSVYPQRKKQAGDGKKKESPRDSVHSAMQETFMSTASLGSSKSQPAALISSSGMDVHEEYDDLEETLRQFDMNMRYGPCLGMTRLERWERANKLGMNPPIEVKEILERVSGAPACLWEGRV</sequence>
<evidence type="ECO:0000313" key="3">
    <source>
        <dbReference type="EMBL" id="KAI5059769.1"/>
    </source>
</evidence>
<accession>A0A9D4Z4A8</accession>
<dbReference type="EMBL" id="JABFUD020000025">
    <property type="protein sequence ID" value="KAI5059306.1"/>
    <property type="molecule type" value="Genomic_DNA"/>
</dbReference>
<gene>
    <name evidence="2" type="ORF">GOP47_0025625</name>
    <name evidence="3" type="ORF">GOP47_0026088</name>
</gene>
<dbReference type="GO" id="GO:0006261">
    <property type="term" value="P:DNA-templated DNA replication"/>
    <property type="evidence" value="ECO:0007669"/>
    <property type="project" value="TreeGrafter"/>
</dbReference>
<name>A0A9D4Z4A8_ADICA</name>
<feature type="region of interest" description="Disordered" evidence="1">
    <location>
        <begin position="1"/>
        <end position="61"/>
    </location>
</feature>
<feature type="compositionally biased region" description="Polar residues" evidence="1">
    <location>
        <begin position="34"/>
        <end position="61"/>
    </location>
</feature>
<organism evidence="2 4">
    <name type="scientific">Adiantum capillus-veneris</name>
    <name type="common">Maidenhair fern</name>
    <dbReference type="NCBI Taxonomy" id="13818"/>
    <lineage>
        <taxon>Eukaryota</taxon>
        <taxon>Viridiplantae</taxon>
        <taxon>Streptophyta</taxon>
        <taxon>Embryophyta</taxon>
        <taxon>Tracheophyta</taxon>
        <taxon>Polypodiopsida</taxon>
        <taxon>Polypodiidae</taxon>
        <taxon>Polypodiales</taxon>
        <taxon>Pteridineae</taxon>
        <taxon>Pteridaceae</taxon>
        <taxon>Vittarioideae</taxon>
        <taxon>Adiantum</taxon>
    </lineage>
</organism>
<feature type="compositionally biased region" description="Polar residues" evidence="1">
    <location>
        <begin position="1"/>
        <end position="12"/>
    </location>
</feature>
<dbReference type="Proteomes" id="UP000886520">
    <property type="component" value="Chromosome 25"/>
</dbReference>
<evidence type="ECO:0000256" key="1">
    <source>
        <dbReference type="SAM" id="MobiDB-lite"/>
    </source>
</evidence>
<dbReference type="GO" id="GO:0000731">
    <property type="term" value="P:DNA synthesis involved in DNA repair"/>
    <property type="evidence" value="ECO:0007669"/>
    <property type="project" value="InterPro"/>
</dbReference>